<proteinExistence type="predicted"/>
<dbReference type="InterPro" id="IPR012337">
    <property type="entry name" value="RNaseH-like_sf"/>
</dbReference>
<dbReference type="Pfam" id="PF00929">
    <property type="entry name" value="RNase_T"/>
    <property type="match status" value="1"/>
</dbReference>
<dbReference type="InterPro" id="IPR013520">
    <property type="entry name" value="Ribonucl_H"/>
</dbReference>
<dbReference type="Gene3D" id="3.30.420.10">
    <property type="entry name" value="Ribonuclease H-like superfamily/Ribonuclease H"/>
    <property type="match status" value="1"/>
</dbReference>
<dbReference type="GO" id="GO:0008408">
    <property type="term" value="F:3'-5' exonuclease activity"/>
    <property type="evidence" value="ECO:0007669"/>
    <property type="project" value="TreeGrafter"/>
</dbReference>
<dbReference type="AlphaFoldDB" id="A0A841EAD4"/>
<dbReference type="SUPFAM" id="SSF53098">
    <property type="entry name" value="Ribonuclease H-like"/>
    <property type="match status" value="1"/>
</dbReference>
<dbReference type="RefSeq" id="WP_246463762.1">
    <property type="nucleotide sequence ID" value="NZ_BAABKT010000012.1"/>
</dbReference>
<dbReference type="InterPro" id="IPR036397">
    <property type="entry name" value="RNaseH_sf"/>
</dbReference>
<dbReference type="EMBL" id="JACHLY010000001">
    <property type="protein sequence ID" value="MBB6000085.1"/>
    <property type="molecule type" value="Genomic_DNA"/>
</dbReference>
<gene>
    <name evidence="2" type="ORF">HNR25_003836</name>
</gene>
<dbReference type="GO" id="GO:0003676">
    <property type="term" value="F:nucleic acid binding"/>
    <property type="evidence" value="ECO:0007669"/>
    <property type="project" value="InterPro"/>
</dbReference>
<comment type="caution">
    <text evidence="2">The sequence shown here is derived from an EMBL/GenBank/DDBJ whole genome shotgun (WGS) entry which is preliminary data.</text>
</comment>
<dbReference type="SMART" id="SM00479">
    <property type="entry name" value="EXOIII"/>
    <property type="match status" value="1"/>
</dbReference>
<evidence type="ECO:0000313" key="3">
    <source>
        <dbReference type="Proteomes" id="UP000578077"/>
    </source>
</evidence>
<dbReference type="GO" id="GO:0045004">
    <property type="term" value="P:DNA replication proofreading"/>
    <property type="evidence" value="ECO:0007669"/>
    <property type="project" value="TreeGrafter"/>
</dbReference>
<organism evidence="2 3">
    <name type="scientific">Streptomonospora salina</name>
    <dbReference type="NCBI Taxonomy" id="104205"/>
    <lineage>
        <taxon>Bacteria</taxon>
        <taxon>Bacillati</taxon>
        <taxon>Actinomycetota</taxon>
        <taxon>Actinomycetes</taxon>
        <taxon>Streptosporangiales</taxon>
        <taxon>Nocardiopsidaceae</taxon>
        <taxon>Streptomonospora</taxon>
    </lineage>
</organism>
<accession>A0A841EAD4</accession>
<dbReference type="PANTHER" id="PTHR30231">
    <property type="entry name" value="DNA POLYMERASE III SUBUNIT EPSILON"/>
    <property type="match status" value="1"/>
</dbReference>
<keyword evidence="3" id="KW-1185">Reference proteome</keyword>
<feature type="domain" description="Exonuclease" evidence="1">
    <location>
        <begin position="2"/>
        <end position="138"/>
    </location>
</feature>
<evidence type="ECO:0000313" key="2">
    <source>
        <dbReference type="EMBL" id="MBB6000085.1"/>
    </source>
</evidence>
<reference evidence="2 3" key="1">
    <citation type="submission" date="2020-08" db="EMBL/GenBank/DDBJ databases">
        <title>Sequencing the genomes of 1000 actinobacteria strains.</title>
        <authorList>
            <person name="Klenk H.-P."/>
        </authorList>
    </citation>
    <scope>NUCLEOTIDE SEQUENCE [LARGE SCALE GENOMIC DNA]</scope>
    <source>
        <strain evidence="2 3">DSM 44593</strain>
    </source>
</reference>
<dbReference type="CDD" id="cd06127">
    <property type="entry name" value="DEDDh"/>
    <property type="match status" value="1"/>
</dbReference>
<protein>
    <submittedName>
        <fullName evidence="2">DNA polymerase III epsilon subunit-like protein</fullName>
    </submittedName>
</protein>
<evidence type="ECO:0000259" key="1">
    <source>
        <dbReference type="SMART" id="SM00479"/>
    </source>
</evidence>
<dbReference type="Proteomes" id="UP000578077">
    <property type="component" value="Unassembled WGS sequence"/>
</dbReference>
<dbReference type="PANTHER" id="PTHR30231:SF41">
    <property type="entry name" value="DNA POLYMERASE III SUBUNIT EPSILON"/>
    <property type="match status" value="1"/>
</dbReference>
<name>A0A841EAD4_9ACTN</name>
<sequence length="166" mass="18450">MGQAYETLINPRRPVPRRPWISPGLTDAVLAEAPPPDAVRPELVPRLTDRYLVGHNVGVDRRLLHRRYPGIRPAGVIDTLRLAKLTGATQRSLTALVDRYALTERVGELVPHGHPHRALWDTVAAALLLQELIAEQWPSPPDFDALVASAGERFGHHNDPEQQTLL</sequence>
<dbReference type="GO" id="GO:0005829">
    <property type="term" value="C:cytosol"/>
    <property type="evidence" value="ECO:0007669"/>
    <property type="project" value="TreeGrafter"/>
</dbReference>